<protein>
    <recommendedName>
        <fullName evidence="3">RCK N-terminal domain-containing protein</fullName>
    </recommendedName>
</protein>
<gene>
    <name evidence="1" type="ORF">QD47_08875</name>
</gene>
<dbReference type="AlphaFoldDB" id="A0A0D7X3W1"/>
<name>A0A0D7X3W1_9BACL</name>
<evidence type="ECO:0008006" key="3">
    <source>
        <dbReference type="Google" id="ProtNLM"/>
    </source>
</evidence>
<dbReference type="OrthoDB" id="2614999at2"/>
<reference evidence="1 2" key="1">
    <citation type="submission" date="2014-11" db="EMBL/GenBank/DDBJ databases">
        <title>Draft Genome Sequences of Paenibacillus polymyxa NRRL B-30509 and Paenibacillus terrae NRRL B-30644, Strains from a Poultry Environment that Produce Tridecaptin A and Paenicidins.</title>
        <authorList>
            <person name="van Belkum M.J."/>
            <person name="Lohans C.T."/>
            <person name="Vederas J.C."/>
        </authorList>
    </citation>
    <scope>NUCLEOTIDE SEQUENCE [LARGE SCALE GENOMIC DNA]</scope>
    <source>
        <strain evidence="1 2">NRRL B-30644</strain>
    </source>
</reference>
<sequence>MSRHAALLVFAPNLAGEQFLQALSEGGELFVALACNPDQQQHLYELGVENVIEFNIKEKHLKQLPTKEFSKVYIFEEQLGQCYQVLEVIRQWTCGTIYVITKNHYPQMIYKALGADFVIRTASDDLSFLLDKCKHTEGGL</sequence>
<dbReference type="RefSeq" id="WP_044645795.1">
    <property type="nucleotide sequence ID" value="NZ_JTHP01000013.1"/>
</dbReference>
<proteinExistence type="predicted"/>
<dbReference type="EMBL" id="JTHP01000013">
    <property type="protein sequence ID" value="KJD45914.1"/>
    <property type="molecule type" value="Genomic_DNA"/>
</dbReference>
<organism evidence="1 2">
    <name type="scientific">Paenibacillus terrae</name>
    <dbReference type="NCBI Taxonomy" id="159743"/>
    <lineage>
        <taxon>Bacteria</taxon>
        <taxon>Bacillati</taxon>
        <taxon>Bacillota</taxon>
        <taxon>Bacilli</taxon>
        <taxon>Bacillales</taxon>
        <taxon>Paenibacillaceae</taxon>
        <taxon>Paenibacillus</taxon>
    </lineage>
</organism>
<comment type="caution">
    <text evidence="1">The sequence shown here is derived from an EMBL/GenBank/DDBJ whole genome shotgun (WGS) entry which is preliminary data.</text>
</comment>
<keyword evidence="2" id="KW-1185">Reference proteome</keyword>
<evidence type="ECO:0000313" key="2">
    <source>
        <dbReference type="Proteomes" id="UP000032534"/>
    </source>
</evidence>
<dbReference type="PATRIC" id="fig|159743.3.peg.1951"/>
<accession>A0A0D7X3W1</accession>
<evidence type="ECO:0000313" key="1">
    <source>
        <dbReference type="EMBL" id="KJD45914.1"/>
    </source>
</evidence>
<dbReference type="Proteomes" id="UP000032534">
    <property type="component" value="Unassembled WGS sequence"/>
</dbReference>